<sequence length="61" mass="6637">MFSGGKYGKCEVIKDTTVGIKSYAGIAAEGIGNRALLMAMNYHVNTSNSALWDHMPMVFHT</sequence>
<dbReference type="AlphaFoldDB" id="A0A453AHI3"/>
<name>A0A453AHI3_AEGTS</name>
<evidence type="ECO:0000313" key="2">
    <source>
        <dbReference type="Proteomes" id="UP000015105"/>
    </source>
</evidence>
<reference evidence="1" key="4">
    <citation type="submission" date="2019-03" db="UniProtKB">
        <authorList>
            <consortium name="EnsemblPlants"/>
        </authorList>
    </citation>
    <scope>IDENTIFICATION</scope>
</reference>
<keyword evidence="2" id="KW-1185">Reference proteome</keyword>
<dbReference type="EnsemblPlants" id="AET2Gv20136700.8">
    <property type="protein sequence ID" value="AET2Gv20136700.8"/>
    <property type="gene ID" value="AET2Gv20136700"/>
</dbReference>
<reference evidence="2" key="1">
    <citation type="journal article" date="2014" name="Science">
        <title>Ancient hybridizations among the ancestral genomes of bread wheat.</title>
        <authorList>
            <consortium name="International Wheat Genome Sequencing Consortium,"/>
            <person name="Marcussen T."/>
            <person name="Sandve S.R."/>
            <person name="Heier L."/>
            <person name="Spannagl M."/>
            <person name="Pfeifer M."/>
            <person name="Jakobsen K.S."/>
            <person name="Wulff B.B."/>
            <person name="Steuernagel B."/>
            <person name="Mayer K.F."/>
            <person name="Olsen O.A."/>
        </authorList>
    </citation>
    <scope>NUCLEOTIDE SEQUENCE [LARGE SCALE GENOMIC DNA]</scope>
    <source>
        <strain evidence="2">cv. AL8/78</strain>
    </source>
</reference>
<reference evidence="1" key="3">
    <citation type="journal article" date="2017" name="Nature">
        <title>Genome sequence of the progenitor of the wheat D genome Aegilops tauschii.</title>
        <authorList>
            <person name="Luo M.C."/>
            <person name="Gu Y.Q."/>
            <person name="Puiu D."/>
            <person name="Wang H."/>
            <person name="Twardziok S.O."/>
            <person name="Deal K.R."/>
            <person name="Huo N."/>
            <person name="Zhu T."/>
            <person name="Wang L."/>
            <person name="Wang Y."/>
            <person name="McGuire P.E."/>
            <person name="Liu S."/>
            <person name="Long H."/>
            <person name="Ramasamy R.K."/>
            <person name="Rodriguez J.C."/>
            <person name="Van S.L."/>
            <person name="Yuan L."/>
            <person name="Wang Z."/>
            <person name="Xia Z."/>
            <person name="Xiao L."/>
            <person name="Anderson O.D."/>
            <person name="Ouyang S."/>
            <person name="Liang Y."/>
            <person name="Zimin A.V."/>
            <person name="Pertea G."/>
            <person name="Qi P."/>
            <person name="Bennetzen J.L."/>
            <person name="Dai X."/>
            <person name="Dawson M.W."/>
            <person name="Muller H.G."/>
            <person name="Kugler K."/>
            <person name="Rivarola-Duarte L."/>
            <person name="Spannagl M."/>
            <person name="Mayer K.F.X."/>
            <person name="Lu F.H."/>
            <person name="Bevan M.W."/>
            <person name="Leroy P."/>
            <person name="Li P."/>
            <person name="You F.M."/>
            <person name="Sun Q."/>
            <person name="Liu Z."/>
            <person name="Lyons E."/>
            <person name="Wicker T."/>
            <person name="Salzberg S.L."/>
            <person name="Devos K.M."/>
            <person name="Dvorak J."/>
        </authorList>
    </citation>
    <scope>NUCLEOTIDE SEQUENCE [LARGE SCALE GENOMIC DNA]</scope>
    <source>
        <strain evidence="1">cv. AL8/78</strain>
    </source>
</reference>
<protein>
    <submittedName>
        <fullName evidence="1">Uncharacterized protein</fullName>
    </submittedName>
</protein>
<accession>A0A453AHI3</accession>
<proteinExistence type="predicted"/>
<reference evidence="1" key="5">
    <citation type="journal article" date="2021" name="G3 (Bethesda)">
        <title>Aegilops tauschii genome assembly Aet v5.0 features greater sequence contiguity and improved annotation.</title>
        <authorList>
            <person name="Wang L."/>
            <person name="Zhu T."/>
            <person name="Rodriguez J.C."/>
            <person name="Deal K.R."/>
            <person name="Dubcovsky J."/>
            <person name="McGuire P.E."/>
            <person name="Lux T."/>
            <person name="Spannagl M."/>
            <person name="Mayer K.F.X."/>
            <person name="Baldrich P."/>
            <person name="Meyers B.C."/>
            <person name="Huo N."/>
            <person name="Gu Y.Q."/>
            <person name="Zhou H."/>
            <person name="Devos K.M."/>
            <person name="Bennetzen J.L."/>
            <person name="Unver T."/>
            <person name="Budak H."/>
            <person name="Gulick P.J."/>
            <person name="Galiba G."/>
            <person name="Kalapos B."/>
            <person name="Nelson D.R."/>
            <person name="Li P."/>
            <person name="You F.M."/>
            <person name="Luo M.C."/>
            <person name="Dvorak J."/>
        </authorList>
    </citation>
    <scope>NUCLEOTIDE SEQUENCE [LARGE SCALE GENOMIC DNA]</scope>
    <source>
        <strain evidence="1">cv. AL8/78</strain>
    </source>
</reference>
<evidence type="ECO:0000313" key="1">
    <source>
        <dbReference type="EnsemblPlants" id="AET2Gv20136700.8"/>
    </source>
</evidence>
<dbReference type="Gramene" id="AET2Gv20136700.8">
    <property type="protein sequence ID" value="AET2Gv20136700.8"/>
    <property type="gene ID" value="AET2Gv20136700"/>
</dbReference>
<reference evidence="2" key="2">
    <citation type="journal article" date="2017" name="Nat. Plants">
        <title>The Aegilops tauschii genome reveals multiple impacts of transposons.</title>
        <authorList>
            <person name="Zhao G."/>
            <person name="Zou C."/>
            <person name="Li K."/>
            <person name="Wang K."/>
            <person name="Li T."/>
            <person name="Gao L."/>
            <person name="Zhang X."/>
            <person name="Wang H."/>
            <person name="Yang Z."/>
            <person name="Liu X."/>
            <person name="Jiang W."/>
            <person name="Mao L."/>
            <person name="Kong X."/>
            <person name="Jiao Y."/>
            <person name="Jia J."/>
        </authorList>
    </citation>
    <scope>NUCLEOTIDE SEQUENCE [LARGE SCALE GENOMIC DNA]</scope>
    <source>
        <strain evidence="2">cv. AL8/78</strain>
    </source>
</reference>
<organism evidence="1 2">
    <name type="scientific">Aegilops tauschii subsp. strangulata</name>
    <name type="common">Goatgrass</name>
    <dbReference type="NCBI Taxonomy" id="200361"/>
    <lineage>
        <taxon>Eukaryota</taxon>
        <taxon>Viridiplantae</taxon>
        <taxon>Streptophyta</taxon>
        <taxon>Embryophyta</taxon>
        <taxon>Tracheophyta</taxon>
        <taxon>Spermatophyta</taxon>
        <taxon>Magnoliopsida</taxon>
        <taxon>Liliopsida</taxon>
        <taxon>Poales</taxon>
        <taxon>Poaceae</taxon>
        <taxon>BOP clade</taxon>
        <taxon>Pooideae</taxon>
        <taxon>Triticodae</taxon>
        <taxon>Triticeae</taxon>
        <taxon>Triticinae</taxon>
        <taxon>Aegilops</taxon>
    </lineage>
</organism>
<dbReference type="Proteomes" id="UP000015105">
    <property type="component" value="Chromosome 2D"/>
</dbReference>